<comment type="subcellular location">
    <subcellularLocation>
        <location evidence="1">Cell membrane</location>
        <topology evidence="1">Multi-pass membrane protein</topology>
    </subcellularLocation>
</comment>
<dbReference type="AlphaFoldDB" id="A0A024QCN4"/>
<reference evidence="7 8" key="1">
    <citation type="submission" date="2014-03" db="EMBL/GenBank/DDBJ databases">
        <authorList>
            <person name="Urmite Genomes U."/>
        </authorList>
    </citation>
    <scope>NUCLEOTIDE SEQUENCE [LARGE SCALE GENOMIC DNA]</scope>
    <source>
        <strain evidence="7 8">Vm-5</strain>
    </source>
</reference>
<keyword evidence="4 6" id="KW-1133">Transmembrane helix</keyword>
<evidence type="ECO:0000256" key="3">
    <source>
        <dbReference type="ARBA" id="ARBA00022692"/>
    </source>
</evidence>
<dbReference type="GO" id="GO:0005886">
    <property type="term" value="C:plasma membrane"/>
    <property type="evidence" value="ECO:0007669"/>
    <property type="project" value="UniProtKB-SubCell"/>
</dbReference>
<evidence type="ECO:0000256" key="1">
    <source>
        <dbReference type="ARBA" id="ARBA00004651"/>
    </source>
</evidence>
<feature type="transmembrane region" description="Helical" evidence="6">
    <location>
        <begin position="363"/>
        <end position="384"/>
    </location>
</feature>
<keyword evidence="3 6" id="KW-0812">Transmembrane</keyword>
<dbReference type="Pfam" id="PF03606">
    <property type="entry name" value="DcuC"/>
    <property type="match status" value="1"/>
</dbReference>
<feature type="transmembrane region" description="Helical" evidence="6">
    <location>
        <begin position="60"/>
        <end position="78"/>
    </location>
</feature>
<evidence type="ECO:0000256" key="5">
    <source>
        <dbReference type="ARBA" id="ARBA00023136"/>
    </source>
</evidence>
<organism evidence="7 8">
    <name type="scientific">Virgibacillus massiliensis</name>
    <dbReference type="NCBI Taxonomy" id="1462526"/>
    <lineage>
        <taxon>Bacteria</taxon>
        <taxon>Bacillati</taxon>
        <taxon>Bacillota</taxon>
        <taxon>Bacilli</taxon>
        <taxon>Bacillales</taxon>
        <taxon>Bacillaceae</taxon>
        <taxon>Virgibacillus</taxon>
    </lineage>
</organism>
<sequence>MELSISHILYGLFTLAIIITMILRKGIVLPTLLGTFIIAWVYKGSIIDGFTAIFKANLVAAQELFSIFLIITFMLALLHSLRDLGADKRMIQPIQKMMINGHVSFFVLVGITYLISLFFWPTPAVPLICALLVPAAIQSGLPAITAAVAIAIAGQGMALSSDYIVQVAPNLSATSAGVDTAQVADKSLILSLITGFIALGIAYVMYRKMIRKKGDPRNQQELENMQLTQDSSQRDYRLQFWSRLFAILVPLALASVVIYMVYEKLLSGRMTGLEGGDGAAFVGGVAVILLLLSTIAFRKQYALDYITTHITDGFVFAFKAMGPVIPIAGFFFLGSSDFSADIIGVKENPPAFLFDLVQSTQSILPQSALLAALSILIIGIITGLDGSGFSGLPLTGALAASLQNSSIDVTTLAAIGQMGSIWTGGGTLVAWSSLIAIAGFCGVSVMELVRKNFIPVMVGLIVATIVAVFIL</sequence>
<evidence type="ECO:0000313" key="7">
    <source>
        <dbReference type="EMBL" id="CDQ40308.1"/>
    </source>
</evidence>
<dbReference type="Proteomes" id="UP000028875">
    <property type="component" value="Unassembled WGS sequence"/>
</dbReference>
<proteinExistence type="predicted"/>
<evidence type="ECO:0000256" key="4">
    <source>
        <dbReference type="ARBA" id="ARBA00022989"/>
    </source>
</evidence>
<feature type="transmembrane region" description="Helical" evidence="6">
    <location>
        <begin position="99"/>
        <end position="120"/>
    </location>
</feature>
<accession>A0A024QCN4</accession>
<protein>
    <submittedName>
        <fullName evidence="7">C4-dicarboxylate anaerobic carrier</fullName>
    </submittedName>
</protein>
<reference evidence="8" key="2">
    <citation type="submission" date="2014-05" db="EMBL/GenBank/DDBJ databases">
        <title>Draft genome sequence of Virgibacillus massiliensis Vm-5.</title>
        <authorList>
            <person name="Khelaifia S."/>
            <person name="Croce O."/>
            <person name="Lagier J.C."/>
            <person name="Raoult D."/>
        </authorList>
    </citation>
    <scope>NUCLEOTIDE SEQUENCE [LARGE SCALE GENOMIC DNA]</scope>
    <source>
        <strain evidence="8">Vm-5</strain>
    </source>
</reference>
<keyword evidence="2" id="KW-1003">Cell membrane</keyword>
<feature type="transmembrane region" description="Helical" evidence="6">
    <location>
        <begin position="278"/>
        <end position="297"/>
    </location>
</feature>
<feature type="transmembrane region" description="Helical" evidence="6">
    <location>
        <begin position="240"/>
        <end position="262"/>
    </location>
</feature>
<evidence type="ECO:0000256" key="6">
    <source>
        <dbReference type="SAM" id="Phobius"/>
    </source>
</evidence>
<dbReference type="eggNOG" id="COG1906">
    <property type="taxonomic scope" value="Bacteria"/>
</dbReference>
<name>A0A024QCN4_9BACI</name>
<comment type="caution">
    <text evidence="7">The sequence shown here is derived from an EMBL/GenBank/DDBJ whole genome shotgun (WGS) entry which is preliminary data.</text>
</comment>
<feature type="transmembrane region" description="Helical" evidence="6">
    <location>
        <begin position="428"/>
        <end position="446"/>
    </location>
</feature>
<dbReference type="STRING" id="1462526.BN990_02628"/>
<dbReference type="InterPro" id="IPR018385">
    <property type="entry name" value="C4_dicarb_anaerob_car-like"/>
</dbReference>
<dbReference type="RefSeq" id="WP_038244588.1">
    <property type="nucleotide sequence ID" value="NZ_BNER01000004.1"/>
</dbReference>
<feature type="transmembrane region" description="Helical" evidence="6">
    <location>
        <begin position="6"/>
        <end position="23"/>
    </location>
</feature>
<gene>
    <name evidence="7" type="ORF">BN990_02628</name>
</gene>
<dbReference type="EMBL" id="CCDP010000001">
    <property type="protein sequence ID" value="CDQ40308.1"/>
    <property type="molecule type" value="Genomic_DNA"/>
</dbReference>
<evidence type="ECO:0000313" key="8">
    <source>
        <dbReference type="Proteomes" id="UP000028875"/>
    </source>
</evidence>
<dbReference type="OrthoDB" id="8641791at2"/>
<evidence type="ECO:0000256" key="2">
    <source>
        <dbReference type="ARBA" id="ARBA00022475"/>
    </source>
</evidence>
<feature type="transmembrane region" description="Helical" evidence="6">
    <location>
        <begin position="188"/>
        <end position="206"/>
    </location>
</feature>
<feature type="transmembrane region" description="Helical" evidence="6">
    <location>
        <begin position="32"/>
        <end position="54"/>
    </location>
</feature>
<keyword evidence="8" id="KW-1185">Reference proteome</keyword>
<keyword evidence="5 6" id="KW-0472">Membrane</keyword>
<feature type="transmembrane region" description="Helical" evidence="6">
    <location>
        <begin position="453"/>
        <end position="470"/>
    </location>
</feature>